<accession>A0A517N5L2</accession>
<sequence length="422" mass="45336">MHARLPNSFGSTALLLVWILTNPTSILAIAPPPPTTATTIATSDEAFAHAWQSIDPIVADAIEAGKMPGVVVAIGSSDRPFFQKAYGQKQLAPEPLPMTTDTVFDLASLTKPIATATSIMRMVDEGRIQLDDRVASYLPEFAVHGKQDVTIQQLLLHVGGLIPDNSMKDYNDGIEASIQNFLSLKLNYPPGTRFRYSDVGFEVLAELIHRQTGKTVHQYSQQSIFEPLGMHETGYLPAPKLRDRAAPTEQREGHWMKGEVHDPRAYALGGVAGHAGLFSTASDLSIYAAMMLGRGTLAKDRLGPGTMPSDGKPADQTILKPETFARMTAPYEVPGGIRGLGWDKQSGYSSNRGKTMTKSAFGHGGFTGTAMWIDPDLDLYVIFLSNRVHPDGKGSVNAVAGQIATIAADAVIAHRAATDAAN</sequence>
<name>A0A517N5L2_9BACT</name>
<dbReference type="AlphaFoldDB" id="A0A517N5L2"/>
<dbReference type="GO" id="GO:0016787">
    <property type="term" value="F:hydrolase activity"/>
    <property type="evidence" value="ECO:0007669"/>
    <property type="project" value="UniProtKB-KW"/>
</dbReference>
<evidence type="ECO:0000256" key="1">
    <source>
        <dbReference type="ARBA" id="ARBA00022801"/>
    </source>
</evidence>
<evidence type="ECO:0000259" key="2">
    <source>
        <dbReference type="Pfam" id="PF00144"/>
    </source>
</evidence>
<dbReference type="Pfam" id="PF00144">
    <property type="entry name" value="Beta-lactamase"/>
    <property type="match status" value="1"/>
</dbReference>
<dbReference type="SUPFAM" id="SSF56601">
    <property type="entry name" value="beta-lactamase/transpeptidase-like"/>
    <property type="match status" value="1"/>
</dbReference>
<dbReference type="KEGG" id="rlc:K227x_07910"/>
<proteinExistence type="predicted"/>
<dbReference type="Proteomes" id="UP000318538">
    <property type="component" value="Chromosome"/>
</dbReference>
<dbReference type="InterPro" id="IPR001466">
    <property type="entry name" value="Beta-lactam-related"/>
</dbReference>
<feature type="domain" description="Beta-lactamase-related" evidence="2">
    <location>
        <begin position="57"/>
        <end position="398"/>
    </location>
</feature>
<keyword evidence="1 3" id="KW-0378">Hydrolase</keyword>
<dbReference type="EMBL" id="CP036525">
    <property type="protein sequence ID" value="QDT02415.1"/>
    <property type="molecule type" value="Genomic_DNA"/>
</dbReference>
<dbReference type="PANTHER" id="PTHR43283:SF11">
    <property type="entry name" value="BETA-LACTAMASE-RELATED DOMAIN-CONTAINING PROTEIN"/>
    <property type="match status" value="1"/>
</dbReference>
<dbReference type="InterPro" id="IPR012338">
    <property type="entry name" value="Beta-lactam/transpept-like"/>
</dbReference>
<dbReference type="EC" id="3.1.1.-" evidence="3"/>
<gene>
    <name evidence="3" type="primary">estB_1</name>
    <name evidence="3" type="ORF">K227x_07910</name>
</gene>
<keyword evidence="4" id="KW-1185">Reference proteome</keyword>
<protein>
    <submittedName>
        <fullName evidence="3">Esterase EstB</fullName>
        <ecNumber evidence="3">3.1.1.-</ecNumber>
    </submittedName>
</protein>
<reference evidence="3 4" key="1">
    <citation type="submission" date="2019-02" db="EMBL/GenBank/DDBJ databases">
        <title>Deep-cultivation of Planctomycetes and their phenomic and genomic characterization uncovers novel biology.</title>
        <authorList>
            <person name="Wiegand S."/>
            <person name="Jogler M."/>
            <person name="Boedeker C."/>
            <person name="Pinto D."/>
            <person name="Vollmers J."/>
            <person name="Rivas-Marin E."/>
            <person name="Kohn T."/>
            <person name="Peeters S.H."/>
            <person name="Heuer A."/>
            <person name="Rast P."/>
            <person name="Oberbeckmann S."/>
            <person name="Bunk B."/>
            <person name="Jeske O."/>
            <person name="Meyerdierks A."/>
            <person name="Storesund J.E."/>
            <person name="Kallscheuer N."/>
            <person name="Luecker S."/>
            <person name="Lage O.M."/>
            <person name="Pohl T."/>
            <person name="Merkel B.J."/>
            <person name="Hornburger P."/>
            <person name="Mueller R.-W."/>
            <person name="Bruemmer F."/>
            <person name="Labrenz M."/>
            <person name="Spormann A.M."/>
            <person name="Op den Camp H."/>
            <person name="Overmann J."/>
            <person name="Amann R."/>
            <person name="Jetten M.S.M."/>
            <person name="Mascher T."/>
            <person name="Medema M.H."/>
            <person name="Devos D.P."/>
            <person name="Kaster A.-K."/>
            <person name="Ovreas L."/>
            <person name="Rohde M."/>
            <person name="Galperin M.Y."/>
            <person name="Jogler C."/>
        </authorList>
    </citation>
    <scope>NUCLEOTIDE SEQUENCE [LARGE SCALE GENOMIC DNA]</scope>
    <source>
        <strain evidence="3 4">K22_7</strain>
    </source>
</reference>
<dbReference type="PANTHER" id="PTHR43283">
    <property type="entry name" value="BETA-LACTAMASE-RELATED"/>
    <property type="match status" value="1"/>
</dbReference>
<evidence type="ECO:0000313" key="4">
    <source>
        <dbReference type="Proteomes" id="UP000318538"/>
    </source>
</evidence>
<dbReference type="RefSeq" id="WP_145168120.1">
    <property type="nucleotide sequence ID" value="NZ_CP036525.1"/>
</dbReference>
<dbReference type="Gene3D" id="3.40.710.10">
    <property type="entry name" value="DD-peptidase/beta-lactamase superfamily"/>
    <property type="match status" value="1"/>
</dbReference>
<dbReference type="OrthoDB" id="9801061at2"/>
<dbReference type="InterPro" id="IPR050789">
    <property type="entry name" value="Diverse_Enzym_Activities"/>
</dbReference>
<evidence type="ECO:0000313" key="3">
    <source>
        <dbReference type="EMBL" id="QDT02415.1"/>
    </source>
</evidence>
<organism evidence="3 4">
    <name type="scientific">Rubripirellula lacrimiformis</name>
    <dbReference type="NCBI Taxonomy" id="1930273"/>
    <lineage>
        <taxon>Bacteria</taxon>
        <taxon>Pseudomonadati</taxon>
        <taxon>Planctomycetota</taxon>
        <taxon>Planctomycetia</taxon>
        <taxon>Pirellulales</taxon>
        <taxon>Pirellulaceae</taxon>
        <taxon>Rubripirellula</taxon>
    </lineage>
</organism>